<reference evidence="1" key="1">
    <citation type="submission" date="2020-12" db="EMBL/GenBank/DDBJ databases">
        <authorList>
            <person name="Huq M.A."/>
        </authorList>
    </citation>
    <scope>NUCLEOTIDE SEQUENCE</scope>
    <source>
        <strain evidence="1">MAHUQ-46</strain>
    </source>
</reference>
<proteinExistence type="predicted"/>
<dbReference type="InterPro" id="IPR021631">
    <property type="entry name" value="DUF3238"/>
</dbReference>
<evidence type="ECO:0000313" key="2">
    <source>
        <dbReference type="Proteomes" id="UP000640274"/>
    </source>
</evidence>
<comment type="caution">
    <text evidence="1">The sequence shown here is derived from an EMBL/GenBank/DDBJ whole genome shotgun (WGS) entry which is preliminary data.</text>
</comment>
<keyword evidence="2" id="KW-1185">Reference proteome</keyword>
<accession>A0A934JCL4</accession>
<dbReference type="Pfam" id="PF11579">
    <property type="entry name" value="DUF3238"/>
    <property type="match status" value="1"/>
</dbReference>
<organism evidence="1 2">
    <name type="scientific">Paenibacillus roseus</name>
    <dbReference type="NCBI Taxonomy" id="2798579"/>
    <lineage>
        <taxon>Bacteria</taxon>
        <taxon>Bacillati</taxon>
        <taxon>Bacillota</taxon>
        <taxon>Bacilli</taxon>
        <taxon>Bacillales</taxon>
        <taxon>Paenibacillaceae</taxon>
        <taxon>Paenibacillus</taxon>
    </lineage>
</organism>
<dbReference type="AlphaFoldDB" id="A0A934JCL4"/>
<dbReference type="EMBL" id="JAELUP010000117">
    <property type="protein sequence ID" value="MBJ6364340.1"/>
    <property type="molecule type" value="Genomic_DNA"/>
</dbReference>
<dbReference type="RefSeq" id="WP_199021924.1">
    <property type="nucleotide sequence ID" value="NZ_JAELUP010000117.1"/>
</dbReference>
<sequence>MKRLYMICLSLFLLLGVFNFSSVEAREKDILEIVSIESQSNSIRIEWKKAPYEFEVIEDNKVVYSGTAHYFVDENLDSDNVYTYLVRVLDLDGNIQDQAKIKTRTKSEATVISRQGNEDSKVSINDLVVNTIVKKNSIVIDWEDLKSIQSYKVYKNGIFIGESKKSEFKDRTSNTGNESVYEIKFSVDLTKEQKDALREEFEKTGMKITPVEESLIKNEYSIIRLVDQGLSNLEDSEQQAQLFSTSTQKWDIRYTTFIPMDYAENPWSLVDSIKYFSGDNRSFSSTASSFRTRADVSVCFCSAAQSVGLNRYIGETVGYDNNKNEIPGARARASENGITLSSQELSTSKIKFKVTHAVNNPLVASPDIDYNYTGTFFSNGSFTIVGDHDQAPSHELYIKLPGQTTYTTLMQDSHQGFNYLWPFMPSKSINISR</sequence>
<evidence type="ECO:0000313" key="1">
    <source>
        <dbReference type="EMBL" id="MBJ6364340.1"/>
    </source>
</evidence>
<protein>
    <submittedName>
        <fullName evidence="1">DUF3238 domain-containing protein</fullName>
    </submittedName>
</protein>
<gene>
    <name evidence="1" type="ORF">JFN88_24280</name>
</gene>
<name>A0A934JCL4_9BACL</name>
<dbReference type="Proteomes" id="UP000640274">
    <property type="component" value="Unassembled WGS sequence"/>
</dbReference>